<dbReference type="EMBL" id="CP059572">
    <property type="protein sequence ID" value="QXJ21401.1"/>
    <property type="molecule type" value="Genomic_DNA"/>
</dbReference>
<dbReference type="InterPro" id="IPR045361">
    <property type="entry name" value="CIS_tube_prot_N"/>
</dbReference>
<protein>
    <submittedName>
        <fullName evidence="3">LysM peptidoglycan-binding domain-containing protein</fullName>
    </submittedName>
</protein>
<name>A0ABX8QSQ1_9ACTN</name>
<evidence type="ECO:0000256" key="1">
    <source>
        <dbReference type="SAM" id="MobiDB-lite"/>
    </source>
</evidence>
<accession>A0ABX8QSQ1</accession>
<organism evidence="3 4">
    <name type="scientific">Actinomadura graeca</name>
    <dbReference type="NCBI Taxonomy" id="2750812"/>
    <lineage>
        <taxon>Bacteria</taxon>
        <taxon>Bacillati</taxon>
        <taxon>Actinomycetota</taxon>
        <taxon>Actinomycetes</taxon>
        <taxon>Streptosporangiales</taxon>
        <taxon>Thermomonosporaceae</taxon>
        <taxon>Actinomadura</taxon>
    </lineage>
</organism>
<proteinExistence type="predicted"/>
<feature type="domain" description="LysM" evidence="2">
    <location>
        <begin position="179"/>
        <end position="226"/>
    </location>
</feature>
<dbReference type="Gene3D" id="3.10.350.10">
    <property type="entry name" value="LysM domain"/>
    <property type="match status" value="1"/>
</dbReference>
<feature type="region of interest" description="Disordered" evidence="1">
    <location>
        <begin position="1"/>
        <end position="26"/>
    </location>
</feature>
<keyword evidence="4" id="KW-1185">Reference proteome</keyword>
<gene>
    <name evidence="3" type="ORF">AGRA3207_002251</name>
</gene>
<evidence type="ECO:0000259" key="2">
    <source>
        <dbReference type="PROSITE" id="PS51782"/>
    </source>
</evidence>
<dbReference type="InterPro" id="IPR018392">
    <property type="entry name" value="LysM"/>
</dbReference>
<reference evidence="3" key="1">
    <citation type="submission" date="2020-07" db="EMBL/GenBank/DDBJ databases">
        <authorList>
            <person name="Tarantini F.S."/>
            <person name="Hong K.W."/>
            <person name="Chan K.G."/>
        </authorList>
    </citation>
    <scope>NUCLEOTIDE SEQUENCE</scope>
    <source>
        <strain evidence="3">32-07</strain>
    </source>
</reference>
<evidence type="ECO:0000313" key="3">
    <source>
        <dbReference type="EMBL" id="QXJ21401.1"/>
    </source>
</evidence>
<sequence>MAGKASHVRASLSIHNPPAGNGTKPGGLMKKIRFQFNPAQLELTKSANWRYSPAVATRAGAQVEFLGSEQQGLDVEIFLDASDRPGHTRVRDDVETLFSCLRPAPSSLPDRGSPPWVIFEWGEFTTVRFVAYVRQVSASYTLFSSTGAPVRATCRVSLEEIPQDTPGQNPTSGALTARSVHRLVAGDTLHSLAWSEYGDATAWRVIAEANEIDDPMRLEPGRELLLPAAEDIGDRGDA</sequence>
<dbReference type="InterPro" id="IPR036779">
    <property type="entry name" value="LysM_dom_sf"/>
</dbReference>
<dbReference type="Pfam" id="PF01476">
    <property type="entry name" value="LysM"/>
    <property type="match status" value="1"/>
</dbReference>
<dbReference type="Pfam" id="PF19266">
    <property type="entry name" value="CIS_tube"/>
    <property type="match status" value="1"/>
</dbReference>
<dbReference type="PROSITE" id="PS51782">
    <property type="entry name" value="LYSM"/>
    <property type="match status" value="1"/>
</dbReference>
<evidence type="ECO:0000313" key="4">
    <source>
        <dbReference type="Proteomes" id="UP001049518"/>
    </source>
</evidence>
<dbReference type="Proteomes" id="UP001049518">
    <property type="component" value="Chromosome"/>
</dbReference>
<dbReference type="RefSeq" id="WP_231334549.1">
    <property type="nucleotide sequence ID" value="NZ_CP059572.1"/>
</dbReference>